<dbReference type="EMBL" id="WKKF01000001">
    <property type="protein sequence ID" value="MRX52405.1"/>
    <property type="molecule type" value="Genomic_DNA"/>
</dbReference>
<comment type="caution">
    <text evidence="1">The sequence shown here is derived from an EMBL/GenBank/DDBJ whole genome shotgun (WGS) entry which is preliminary data.</text>
</comment>
<organism evidence="1 2">
    <name type="scientific">Metabacillus idriensis</name>
    <dbReference type="NCBI Taxonomy" id="324768"/>
    <lineage>
        <taxon>Bacteria</taxon>
        <taxon>Bacillati</taxon>
        <taxon>Bacillota</taxon>
        <taxon>Bacilli</taxon>
        <taxon>Bacillales</taxon>
        <taxon>Bacillaceae</taxon>
        <taxon>Metabacillus</taxon>
    </lineage>
</organism>
<gene>
    <name evidence="1" type="ORF">GJU41_00350</name>
</gene>
<dbReference type="Proteomes" id="UP000441585">
    <property type="component" value="Unassembled WGS sequence"/>
</dbReference>
<proteinExistence type="predicted"/>
<evidence type="ECO:0000313" key="1">
    <source>
        <dbReference type="EMBL" id="MRX52405.1"/>
    </source>
</evidence>
<keyword evidence="2" id="KW-1185">Reference proteome</keyword>
<sequence length="58" mass="6431">MIWLYLLIPVVIIGGIAVYLDKKSGMTPPDENIQDEKLGEIFNQNGINSNGTGTDYFN</sequence>
<dbReference type="AlphaFoldDB" id="A0A6I2M2W0"/>
<evidence type="ECO:0000313" key="2">
    <source>
        <dbReference type="Proteomes" id="UP000441585"/>
    </source>
</evidence>
<dbReference type="RefSeq" id="WP_154317806.1">
    <property type="nucleotide sequence ID" value="NZ_CAJFZX010000002.1"/>
</dbReference>
<accession>A0A6I2M2W0</accession>
<protein>
    <submittedName>
        <fullName evidence="1">Uncharacterized protein</fullName>
    </submittedName>
</protein>
<name>A0A6I2M2W0_9BACI</name>
<reference evidence="1 2" key="1">
    <citation type="submission" date="2019-11" db="EMBL/GenBank/DDBJ databases">
        <title>Bacillus idriensis genome.</title>
        <authorList>
            <person name="Konopka E.N."/>
            <person name="Newman J.D."/>
        </authorList>
    </citation>
    <scope>NUCLEOTIDE SEQUENCE [LARGE SCALE GENOMIC DNA]</scope>
    <source>
        <strain evidence="1 2">DSM 19097</strain>
    </source>
</reference>